<name>A0ABP8P3H0_9NOCA</name>
<evidence type="ECO:0008006" key="3">
    <source>
        <dbReference type="Google" id="ProtNLM"/>
    </source>
</evidence>
<keyword evidence="2" id="KW-1185">Reference proteome</keyword>
<dbReference type="EMBL" id="BAABFB010000048">
    <property type="protein sequence ID" value="GAA4481441.1"/>
    <property type="molecule type" value="Genomic_DNA"/>
</dbReference>
<evidence type="ECO:0000313" key="1">
    <source>
        <dbReference type="EMBL" id="GAA4481441.1"/>
    </source>
</evidence>
<organism evidence="1 2">
    <name type="scientific">Rhodococcus olei</name>
    <dbReference type="NCBI Taxonomy" id="2161675"/>
    <lineage>
        <taxon>Bacteria</taxon>
        <taxon>Bacillati</taxon>
        <taxon>Actinomycetota</taxon>
        <taxon>Actinomycetes</taxon>
        <taxon>Mycobacteriales</taxon>
        <taxon>Nocardiaceae</taxon>
        <taxon>Rhodococcus</taxon>
    </lineage>
</organism>
<reference evidence="2" key="1">
    <citation type="journal article" date="2019" name="Int. J. Syst. Evol. Microbiol.">
        <title>The Global Catalogue of Microorganisms (GCM) 10K type strain sequencing project: providing services to taxonomists for standard genome sequencing and annotation.</title>
        <authorList>
            <consortium name="The Broad Institute Genomics Platform"/>
            <consortium name="The Broad Institute Genome Sequencing Center for Infectious Disease"/>
            <person name="Wu L."/>
            <person name="Ma J."/>
        </authorList>
    </citation>
    <scope>NUCLEOTIDE SEQUENCE [LARGE SCALE GENOMIC DNA]</scope>
    <source>
        <strain evidence="2">JCM 32206</strain>
    </source>
</reference>
<accession>A0ABP8P3H0</accession>
<dbReference type="InterPro" id="IPR046288">
    <property type="entry name" value="DUF6325"/>
</dbReference>
<sequence length="152" mass="15759">MPEAGLDEGGGMDETVSIGPVELVVLTFPGAGVDPATVAALQDVVSSGYVTLLDLVYISKDEAGNVIQIDVDEDLQDVGLEILSIEAKALISDEDLDVVRDSLDPGSSAAIIVYEQSWARQFTSSARAAGGEVALHVQIPHDVVVAAVEAAL</sequence>
<proteinExistence type="predicted"/>
<gene>
    <name evidence="1" type="ORF">GCM10023094_29600</name>
</gene>
<dbReference type="Pfam" id="PF19850">
    <property type="entry name" value="DUF6325"/>
    <property type="match status" value="1"/>
</dbReference>
<evidence type="ECO:0000313" key="2">
    <source>
        <dbReference type="Proteomes" id="UP001501183"/>
    </source>
</evidence>
<protein>
    <recommendedName>
        <fullName evidence="3">DUF1269 domain-containing protein</fullName>
    </recommendedName>
</protein>
<comment type="caution">
    <text evidence="1">The sequence shown here is derived from an EMBL/GenBank/DDBJ whole genome shotgun (WGS) entry which is preliminary data.</text>
</comment>
<dbReference type="Proteomes" id="UP001501183">
    <property type="component" value="Unassembled WGS sequence"/>
</dbReference>